<feature type="region of interest" description="Disordered" evidence="2">
    <location>
        <begin position="393"/>
        <end position="412"/>
    </location>
</feature>
<dbReference type="InterPro" id="IPR018554">
    <property type="entry name" value="FRQ"/>
</dbReference>
<feature type="compositionally biased region" description="Polar residues" evidence="2">
    <location>
        <begin position="241"/>
        <end position="250"/>
    </location>
</feature>
<accession>A0A2V1DEC9</accession>
<evidence type="ECO:0000256" key="1">
    <source>
        <dbReference type="SAM" id="Coils"/>
    </source>
</evidence>
<dbReference type="EMBL" id="KZ805466">
    <property type="protein sequence ID" value="PVH96375.1"/>
    <property type="molecule type" value="Genomic_DNA"/>
</dbReference>
<feature type="compositionally biased region" description="Low complexity" evidence="2">
    <location>
        <begin position="588"/>
        <end position="602"/>
    </location>
</feature>
<dbReference type="STRING" id="97972.A0A2V1DEC9"/>
<feature type="compositionally biased region" description="Low complexity" evidence="2">
    <location>
        <begin position="766"/>
        <end position="787"/>
    </location>
</feature>
<feature type="region of interest" description="Disordered" evidence="2">
    <location>
        <begin position="580"/>
        <end position="610"/>
    </location>
</feature>
<feature type="compositionally biased region" description="Polar residues" evidence="2">
    <location>
        <begin position="95"/>
        <end position="109"/>
    </location>
</feature>
<feature type="compositionally biased region" description="Low complexity" evidence="2">
    <location>
        <begin position="502"/>
        <end position="517"/>
    </location>
</feature>
<feature type="compositionally biased region" description="Polar residues" evidence="2">
    <location>
        <begin position="518"/>
        <end position="531"/>
    </location>
</feature>
<feature type="region of interest" description="Disordered" evidence="2">
    <location>
        <begin position="314"/>
        <end position="374"/>
    </location>
</feature>
<feature type="compositionally biased region" description="Polar residues" evidence="2">
    <location>
        <begin position="669"/>
        <end position="688"/>
    </location>
</feature>
<organism evidence="3 4">
    <name type="scientific">Periconia macrospinosa</name>
    <dbReference type="NCBI Taxonomy" id="97972"/>
    <lineage>
        <taxon>Eukaryota</taxon>
        <taxon>Fungi</taxon>
        <taxon>Dikarya</taxon>
        <taxon>Ascomycota</taxon>
        <taxon>Pezizomycotina</taxon>
        <taxon>Dothideomycetes</taxon>
        <taxon>Pleosporomycetidae</taxon>
        <taxon>Pleosporales</taxon>
        <taxon>Massarineae</taxon>
        <taxon>Periconiaceae</taxon>
        <taxon>Periconia</taxon>
    </lineage>
</organism>
<sequence length="956" mass="103096">MGDPPGTIPPLQSDTSRHPRRPLAHQSVSLRHSPPAAGKPPQAPSFHQPQPASASPSSLNAAASDKVNPPSSVSPKLKSNKYSSGESSDAGKWFESSNNALQSNASFADNDTPFFLRNSSSGDTPPEGHVSHGDQVHTSMPYRPGLIQEGNDGSSAEDFRGVIDDLTVANKKLKQKLKKFEKLYDNHLQDEKLFEVRFHGLPDQKKKELEEMLRNFAAGLNDGADNFLNPPTSSHPPVFEQQKTMSSNPSRFAESGYVSMSASGQNSSAPSNQASNQTYSGDTDRRRMTKSQYNRQQQSIQSFLHDIPAGLLSTNQVPMTDKSKKKLVRSVPGNHSQPMQQEEVAQSAASADRQAREATGQRSKGEGHREAQITGEANTEALQKLRPNLHINEQDFAGSGSPDQRPTRPLDLDPFRAQVPAENMEYIRHLGFTPPDMDTGEAPQLGHGWIYLNLLINMAQLHTFNVTPDFVKTAVTEYSSKFELSHDGRKIRWKGGLDESKNSSSSSSEHLSGYSPSDANGTSGSSGSNLHPGSKARRLARARKQKEHEKFAYTPIFFHKEESDEDDDFYGYDLGSSSASVFQRQQPGDSSGLGSSNKLSSSSRKRRDDGPMIFYNKANFCTDLSGDLRSLSAREIQSVDITPTNALGMPHPSQTAVELSKSEPRGPLYTTSMETDVKDGSQTYSSDADFQFSPDPLKNDNGTESPDDIDFEASGVGGVHPADNFSVKVLRSHIQSTSPDEASAGSPLRPKYGEGEEEILYSARKPLPSSSLPPASFLPFDSTSSGEVDSDLDDEVSSNPSSTSSSENGPIGGRIPVISPVYAQNDESSGEESSDENSDDGSIDLLATARQMDPSTVRASEREYDAAVADRLAECIPTGSSAATAGGGSGFNSPEIASALLSTDGAGVPPSTTRMSPTSGSMSSRTRYLKRSRTRDVPSATLQGSKGQKNSDQTAQ</sequence>
<dbReference type="OrthoDB" id="2536795at2759"/>
<reference evidence="3 4" key="1">
    <citation type="journal article" date="2018" name="Sci. Rep.">
        <title>Comparative genomics provides insights into the lifestyle and reveals functional heterogeneity of dark septate endophytic fungi.</title>
        <authorList>
            <person name="Knapp D.G."/>
            <person name="Nemeth J.B."/>
            <person name="Barry K."/>
            <person name="Hainaut M."/>
            <person name="Henrissat B."/>
            <person name="Johnson J."/>
            <person name="Kuo A."/>
            <person name="Lim J.H.P."/>
            <person name="Lipzen A."/>
            <person name="Nolan M."/>
            <person name="Ohm R.A."/>
            <person name="Tamas L."/>
            <person name="Grigoriev I.V."/>
            <person name="Spatafora J.W."/>
            <person name="Nagy L.G."/>
            <person name="Kovacs G.M."/>
        </authorList>
    </citation>
    <scope>NUCLEOTIDE SEQUENCE [LARGE SCALE GENOMIC DNA]</scope>
    <source>
        <strain evidence="3 4">DSE2036</strain>
    </source>
</reference>
<feature type="compositionally biased region" description="Low complexity" evidence="2">
    <location>
        <begin position="797"/>
        <end position="806"/>
    </location>
</feature>
<keyword evidence="1" id="KW-0175">Coiled coil</keyword>
<evidence type="ECO:0000256" key="2">
    <source>
        <dbReference type="SAM" id="MobiDB-lite"/>
    </source>
</evidence>
<feature type="region of interest" description="Disordered" evidence="2">
    <location>
        <begin position="901"/>
        <end position="956"/>
    </location>
</feature>
<feature type="region of interest" description="Disordered" evidence="2">
    <location>
        <begin position="732"/>
        <end position="863"/>
    </location>
</feature>
<dbReference type="Pfam" id="PF09421">
    <property type="entry name" value="FRQ"/>
    <property type="match status" value="1"/>
</dbReference>
<gene>
    <name evidence="3" type="ORF">DM02DRAFT_644821</name>
</gene>
<feature type="region of interest" description="Disordered" evidence="2">
    <location>
        <begin position="493"/>
        <end position="545"/>
    </location>
</feature>
<feature type="region of interest" description="Disordered" evidence="2">
    <location>
        <begin position="1"/>
        <end position="154"/>
    </location>
</feature>
<protein>
    <recommendedName>
        <fullName evidence="5">Frequency clock protein</fullName>
    </recommendedName>
</protein>
<feature type="region of interest" description="Disordered" evidence="2">
    <location>
        <begin position="643"/>
        <end position="718"/>
    </location>
</feature>
<dbReference type="GO" id="GO:0005737">
    <property type="term" value="C:cytoplasm"/>
    <property type="evidence" value="ECO:0007669"/>
    <property type="project" value="InterPro"/>
</dbReference>
<feature type="region of interest" description="Disordered" evidence="2">
    <location>
        <begin position="224"/>
        <end position="297"/>
    </location>
</feature>
<keyword evidence="4" id="KW-1185">Reference proteome</keyword>
<feature type="coiled-coil region" evidence="1">
    <location>
        <begin position="163"/>
        <end position="190"/>
    </location>
</feature>
<proteinExistence type="predicted"/>
<feature type="compositionally biased region" description="Acidic residues" evidence="2">
    <location>
        <begin position="828"/>
        <end position="842"/>
    </location>
</feature>
<feature type="compositionally biased region" description="Polar residues" evidence="2">
    <location>
        <begin position="910"/>
        <end position="926"/>
    </location>
</feature>
<evidence type="ECO:0008006" key="5">
    <source>
        <dbReference type="Google" id="ProtNLM"/>
    </source>
</evidence>
<feature type="compositionally biased region" description="Polar residues" evidence="2">
    <location>
        <begin position="940"/>
        <end position="956"/>
    </location>
</feature>
<feature type="compositionally biased region" description="Low complexity" evidence="2">
    <location>
        <begin position="259"/>
        <end position="277"/>
    </location>
</feature>
<evidence type="ECO:0000313" key="3">
    <source>
        <dbReference type="EMBL" id="PVH96375.1"/>
    </source>
</evidence>
<feature type="compositionally biased region" description="Low complexity" evidence="2">
    <location>
        <begin position="340"/>
        <end position="352"/>
    </location>
</feature>
<dbReference type="GO" id="GO:0006355">
    <property type="term" value="P:regulation of DNA-templated transcription"/>
    <property type="evidence" value="ECO:0007669"/>
    <property type="project" value="InterPro"/>
</dbReference>
<evidence type="ECO:0000313" key="4">
    <source>
        <dbReference type="Proteomes" id="UP000244855"/>
    </source>
</evidence>
<dbReference type="GO" id="GO:0005634">
    <property type="term" value="C:nucleus"/>
    <property type="evidence" value="ECO:0007669"/>
    <property type="project" value="InterPro"/>
</dbReference>
<name>A0A2V1DEC9_9PLEO</name>
<dbReference type="GO" id="GO:0007623">
    <property type="term" value="P:circadian rhythm"/>
    <property type="evidence" value="ECO:0007669"/>
    <property type="project" value="InterPro"/>
</dbReference>
<feature type="compositionally biased region" description="Low complexity" evidence="2">
    <location>
        <begin position="44"/>
        <end position="64"/>
    </location>
</feature>
<dbReference type="Proteomes" id="UP000244855">
    <property type="component" value="Unassembled WGS sequence"/>
</dbReference>
<feature type="compositionally biased region" description="Basic residues" evidence="2">
    <location>
        <begin position="534"/>
        <end position="545"/>
    </location>
</feature>
<dbReference type="AlphaFoldDB" id="A0A2V1DEC9"/>